<dbReference type="AlphaFoldDB" id="A0A151AYG1"/>
<dbReference type="EMBL" id="LTBC01000003">
    <property type="protein sequence ID" value="KYH32676.1"/>
    <property type="molecule type" value="Genomic_DNA"/>
</dbReference>
<gene>
    <name evidence="2" type="ORF">MOMUL_12780</name>
</gene>
<accession>A0A151AYG1</accession>
<feature type="region of interest" description="Disordered" evidence="1">
    <location>
        <begin position="33"/>
        <end position="54"/>
    </location>
</feature>
<dbReference type="OrthoDB" id="9799867at2"/>
<dbReference type="PATRIC" id="fig|1122241.3.peg.1341"/>
<evidence type="ECO:0000313" key="3">
    <source>
        <dbReference type="Proteomes" id="UP000075670"/>
    </source>
</evidence>
<keyword evidence="2" id="KW-0282">Flagellum</keyword>
<dbReference type="Proteomes" id="UP000075670">
    <property type="component" value="Unassembled WGS sequence"/>
</dbReference>
<evidence type="ECO:0000256" key="1">
    <source>
        <dbReference type="SAM" id="MobiDB-lite"/>
    </source>
</evidence>
<dbReference type="PANTHER" id="PTHR37166:SF1">
    <property type="entry name" value="PROTEIN FLAG"/>
    <property type="match status" value="1"/>
</dbReference>
<dbReference type="SUPFAM" id="SSF160214">
    <property type="entry name" value="FlaG-like"/>
    <property type="match status" value="1"/>
</dbReference>
<evidence type="ECO:0000313" key="2">
    <source>
        <dbReference type="EMBL" id="KYH32676.1"/>
    </source>
</evidence>
<name>A0A151AYG1_9FIRM</name>
<dbReference type="RefSeq" id="WP_062282955.1">
    <property type="nucleotide sequence ID" value="NZ_LTBC01000003.1"/>
</dbReference>
<keyword evidence="2" id="KW-0969">Cilium</keyword>
<proteinExistence type="predicted"/>
<dbReference type="Pfam" id="PF03646">
    <property type="entry name" value="FlaG"/>
    <property type="match status" value="1"/>
</dbReference>
<dbReference type="Gene3D" id="3.30.160.170">
    <property type="entry name" value="FlaG-like"/>
    <property type="match status" value="1"/>
</dbReference>
<dbReference type="InterPro" id="IPR005186">
    <property type="entry name" value="FlaG"/>
</dbReference>
<dbReference type="InterPro" id="IPR035924">
    <property type="entry name" value="FlaG-like_sf"/>
</dbReference>
<keyword evidence="2" id="KW-0966">Cell projection</keyword>
<protein>
    <submittedName>
        <fullName evidence="2">Flagellar protein FlaG</fullName>
    </submittedName>
</protein>
<reference evidence="2 3" key="1">
    <citation type="submission" date="2016-02" db="EMBL/GenBank/DDBJ databases">
        <title>Genome sequence of Moorella mulderi DSM 14980.</title>
        <authorList>
            <person name="Poehlein A."/>
            <person name="Daniel R."/>
        </authorList>
    </citation>
    <scope>NUCLEOTIDE SEQUENCE [LARGE SCALE GENOMIC DNA]</scope>
    <source>
        <strain evidence="2 3">DSM 14980</strain>
    </source>
</reference>
<sequence>MRVEGVDPLVLNQVQNQTAGFQVQESKGIKINTERKQQQEERQQPGEKQLEKSVEQLNKAAEAFNIELRFKVDRENNELYVYVVDINEGKIIRRIPPENVMEVASRMQQMVGLILDTLI</sequence>
<keyword evidence="3" id="KW-1185">Reference proteome</keyword>
<dbReference type="PANTHER" id="PTHR37166">
    <property type="entry name" value="PROTEIN FLAG"/>
    <property type="match status" value="1"/>
</dbReference>
<organism evidence="2 3">
    <name type="scientific">Moorella mulderi DSM 14980</name>
    <dbReference type="NCBI Taxonomy" id="1122241"/>
    <lineage>
        <taxon>Bacteria</taxon>
        <taxon>Bacillati</taxon>
        <taxon>Bacillota</taxon>
        <taxon>Clostridia</taxon>
        <taxon>Neomoorellales</taxon>
        <taxon>Neomoorellaceae</taxon>
        <taxon>Neomoorella</taxon>
    </lineage>
</organism>
<comment type="caution">
    <text evidence="2">The sequence shown here is derived from an EMBL/GenBank/DDBJ whole genome shotgun (WGS) entry which is preliminary data.</text>
</comment>